<name>A0A085M596_9BILA</name>
<dbReference type="AlphaFoldDB" id="A0A085M596"/>
<keyword evidence="1" id="KW-0732">Signal</keyword>
<accession>A0A085M596</accession>
<sequence>MKWLVVFIVVGISDYESFANRSPSGGGMIRLAVGRWQQSTILGQPLSSVAPITVGTGGPPIENEKKSADMGQRLAVAANKI</sequence>
<organism evidence="2 3">
    <name type="scientific">Trichuris suis</name>
    <name type="common">pig whipworm</name>
    <dbReference type="NCBI Taxonomy" id="68888"/>
    <lineage>
        <taxon>Eukaryota</taxon>
        <taxon>Metazoa</taxon>
        <taxon>Ecdysozoa</taxon>
        <taxon>Nematoda</taxon>
        <taxon>Enoplea</taxon>
        <taxon>Dorylaimia</taxon>
        <taxon>Trichinellida</taxon>
        <taxon>Trichuridae</taxon>
        <taxon>Trichuris</taxon>
    </lineage>
</organism>
<reference evidence="2 3" key="1">
    <citation type="journal article" date="2014" name="Nat. Genet.">
        <title>Genome and transcriptome of the porcine whipworm Trichuris suis.</title>
        <authorList>
            <person name="Jex A.R."/>
            <person name="Nejsum P."/>
            <person name="Schwarz E.M."/>
            <person name="Hu L."/>
            <person name="Young N.D."/>
            <person name="Hall R.S."/>
            <person name="Korhonen P.K."/>
            <person name="Liao S."/>
            <person name="Thamsborg S."/>
            <person name="Xia J."/>
            <person name="Xu P."/>
            <person name="Wang S."/>
            <person name="Scheerlinck J.P."/>
            <person name="Hofmann A."/>
            <person name="Sternberg P.W."/>
            <person name="Wang J."/>
            <person name="Gasser R.B."/>
        </authorList>
    </citation>
    <scope>NUCLEOTIDE SEQUENCE [LARGE SCALE GENOMIC DNA]</scope>
    <source>
        <strain evidence="2">DCEP-RM93M</strain>
    </source>
</reference>
<protein>
    <submittedName>
        <fullName evidence="2">Uncharacterized protein</fullName>
    </submittedName>
</protein>
<proteinExistence type="predicted"/>
<gene>
    <name evidence="2" type="ORF">M513_06773</name>
</gene>
<evidence type="ECO:0000313" key="2">
    <source>
        <dbReference type="EMBL" id="KFD52392.1"/>
    </source>
</evidence>
<feature type="chain" id="PRO_5001794991" evidence="1">
    <location>
        <begin position="20"/>
        <end position="81"/>
    </location>
</feature>
<dbReference type="EMBL" id="KL363228">
    <property type="protein sequence ID" value="KFD52392.1"/>
    <property type="molecule type" value="Genomic_DNA"/>
</dbReference>
<evidence type="ECO:0000313" key="3">
    <source>
        <dbReference type="Proteomes" id="UP000030764"/>
    </source>
</evidence>
<evidence type="ECO:0000256" key="1">
    <source>
        <dbReference type="SAM" id="SignalP"/>
    </source>
</evidence>
<keyword evidence="3" id="KW-1185">Reference proteome</keyword>
<dbReference type="Proteomes" id="UP000030764">
    <property type="component" value="Unassembled WGS sequence"/>
</dbReference>
<feature type="signal peptide" evidence="1">
    <location>
        <begin position="1"/>
        <end position="19"/>
    </location>
</feature>